<dbReference type="PANTHER" id="PTHR30404:SF0">
    <property type="entry name" value="N-ACETYLMURAMOYL-L-ALANINE AMIDASE AMIC"/>
    <property type="match status" value="1"/>
</dbReference>
<dbReference type="GO" id="GO:0030288">
    <property type="term" value="C:outer membrane-bounded periplasmic space"/>
    <property type="evidence" value="ECO:0007669"/>
    <property type="project" value="TreeGrafter"/>
</dbReference>
<dbReference type="GO" id="GO:0008745">
    <property type="term" value="F:N-acetylmuramoyl-L-alanine amidase activity"/>
    <property type="evidence" value="ECO:0007669"/>
    <property type="project" value="InterPro"/>
</dbReference>
<feature type="repeat" description="Cell wall-binding" evidence="3">
    <location>
        <begin position="329"/>
        <end position="348"/>
    </location>
</feature>
<feature type="chain" id="PRO_5017069103" evidence="4">
    <location>
        <begin position="29"/>
        <end position="433"/>
    </location>
</feature>
<protein>
    <submittedName>
        <fullName evidence="6">N-acetylmuramoyl-L-alanine amidase</fullName>
    </submittedName>
</protein>
<evidence type="ECO:0000256" key="3">
    <source>
        <dbReference type="PROSITE-ProRule" id="PRU00591"/>
    </source>
</evidence>
<dbReference type="EMBL" id="NOJZ02000001">
    <property type="protein sequence ID" value="RDY25006.1"/>
    <property type="molecule type" value="Genomic_DNA"/>
</dbReference>
<dbReference type="Pfam" id="PF01520">
    <property type="entry name" value="Amidase_3"/>
    <property type="match status" value="1"/>
</dbReference>
<feature type="domain" description="MurNAc-LAA" evidence="5">
    <location>
        <begin position="118"/>
        <end position="241"/>
    </location>
</feature>
<dbReference type="InterPro" id="IPR002508">
    <property type="entry name" value="MurNAc-LAA_cat"/>
</dbReference>
<dbReference type="Pfam" id="PF01473">
    <property type="entry name" value="Choline_bind_1"/>
    <property type="match status" value="1"/>
</dbReference>
<evidence type="ECO:0000313" key="6">
    <source>
        <dbReference type="EMBL" id="RDY25006.1"/>
    </source>
</evidence>
<keyword evidence="1" id="KW-0677">Repeat</keyword>
<evidence type="ECO:0000256" key="4">
    <source>
        <dbReference type="SAM" id="SignalP"/>
    </source>
</evidence>
<dbReference type="InterPro" id="IPR018337">
    <property type="entry name" value="Cell_wall/Cho-bd_repeat"/>
</dbReference>
<name>A0A371IWZ6_9FIRM</name>
<feature type="repeat" description="Cell wall-binding" evidence="3">
    <location>
        <begin position="369"/>
        <end position="388"/>
    </location>
</feature>
<gene>
    <name evidence="6" type="ORF">CHF27_002050</name>
</gene>
<keyword evidence="7" id="KW-1185">Reference proteome</keyword>
<keyword evidence="4" id="KW-0732">Signal</keyword>
<dbReference type="PANTHER" id="PTHR30404">
    <property type="entry name" value="N-ACETYLMURAMOYL-L-ALANINE AMIDASE"/>
    <property type="match status" value="1"/>
</dbReference>
<dbReference type="Pfam" id="PF19127">
    <property type="entry name" value="Choline_bind_3"/>
    <property type="match status" value="3"/>
</dbReference>
<dbReference type="SMART" id="SM00646">
    <property type="entry name" value="Ami_3"/>
    <property type="match status" value="1"/>
</dbReference>
<dbReference type="Gene3D" id="2.10.270.10">
    <property type="entry name" value="Cholin Binding"/>
    <property type="match status" value="1"/>
</dbReference>
<reference evidence="6 7" key="1">
    <citation type="journal article" date="2017" name="Genome Announc.">
        <title>Draft Genome Sequence of Romboutsia maritimum sp. nov. Strain CCRI-22766(T), Isolated from Coastal Estuarine Mud.</title>
        <authorList>
            <person name="Maheux A.F."/>
            <person name="Boudreau D.K."/>
            <person name="Berube E."/>
            <person name="Boissinot M."/>
            <person name="Raymond F."/>
            <person name="Brodeur S."/>
            <person name="Corbeil J."/>
            <person name="Brightwell G."/>
            <person name="Broda D."/>
            <person name="Omar R.F."/>
            <person name="Bergeron M.G."/>
        </authorList>
    </citation>
    <scope>NUCLEOTIDE SEQUENCE [LARGE SCALE GENOMIC DNA]</scope>
    <source>
        <strain evidence="6 7">CCRI-22766</strain>
    </source>
</reference>
<feature type="repeat" description="Cell wall-binding" evidence="3">
    <location>
        <begin position="289"/>
        <end position="308"/>
    </location>
</feature>
<dbReference type="CDD" id="cd02696">
    <property type="entry name" value="MurNAc-LAA"/>
    <property type="match status" value="1"/>
</dbReference>
<comment type="caution">
    <text evidence="6">The sequence shown here is derived from an EMBL/GenBank/DDBJ whole genome shotgun (WGS) entry which is preliminary data.</text>
</comment>
<dbReference type="GO" id="GO:0009253">
    <property type="term" value="P:peptidoglycan catabolic process"/>
    <property type="evidence" value="ECO:0007669"/>
    <property type="project" value="InterPro"/>
</dbReference>
<evidence type="ECO:0000259" key="5">
    <source>
        <dbReference type="SMART" id="SM00646"/>
    </source>
</evidence>
<dbReference type="RefSeq" id="WP_115975870.1">
    <property type="nucleotide sequence ID" value="NZ_NOJZ02000001.1"/>
</dbReference>
<feature type="repeat" description="Cell wall-binding" evidence="3">
    <location>
        <begin position="389"/>
        <end position="408"/>
    </location>
</feature>
<dbReference type="SUPFAM" id="SSF53187">
    <property type="entry name" value="Zn-dependent exopeptidases"/>
    <property type="match status" value="1"/>
</dbReference>
<evidence type="ECO:0000256" key="2">
    <source>
        <dbReference type="ARBA" id="ARBA00022801"/>
    </source>
</evidence>
<dbReference type="InterPro" id="IPR050695">
    <property type="entry name" value="N-acetylmuramoyl_amidase_3"/>
</dbReference>
<proteinExistence type="predicted"/>
<feature type="repeat" description="Cell wall-binding" evidence="3">
    <location>
        <begin position="269"/>
        <end position="288"/>
    </location>
</feature>
<dbReference type="OrthoDB" id="9772024at2"/>
<evidence type="ECO:0000256" key="1">
    <source>
        <dbReference type="ARBA" id="ARBA00022737"/>
    </source>
</evidence>
<dbReference type="Gene3D" id="2.20.120.10">
    <property type="entry name" value="Multimodular pneumococcal cell wall endolysin, domain 3"/>
    <property type="match status" value="1"/>
</dbReference>
<evidence type="ECO:0000313" key="7">
    <source>
        <dbReference type="Proteomes" id="UP000243494"/>
    </source>
</evidence>
<dbReference type="PROSITE" id="PS51170">
    <property type="entry name" value="CW"/>
    <property type="match status" value="6"/>
</dbReference>
<dbReference type="Gene3D" id="3.40.630.40">
    <property type="entry name" value="Zn-dependent exopeptidases"/>
    <property type="match status" value="1"/>
</dbReference>
<dbReference type="AlphaFoldDB" id="A0A371IWZ6"/>
<sequence length="433" mass="50253">MKNILKKLLVTSLIVGPMLISNHNEAWAYDEELQKIDSRTRILNTYQTPKTDINKFTVVIDAGHGGKDSGAVNKNLNVLEKSLNLDLAKVVENKLKTYGINVVMTRTEDKFIELPSRPALANAINADLFVSLHNDTADGNGDGSHIIHSVFDRNGGISKSVATTIGNSIKSNTSQNLKKDRAIWSRFFPNKNNLDYYCVIREAKMPSIIIEHSFMNNNDIKAVDTHEKRVVMGEAVADGIYKAINEHFRGWVKDKGYWKYYDKNTHIQKMGWINENSEWYYLGQNGRMKTGWAKISDKWYYFNQVGKMQTGWIKTSNKWYYFMPSGEMKTNWLSQGDKWYYFMPSGEMKINWLSQGDKWYYFMPSGEMKTRWLRQGNDWYYFMPSGQMKTGWLIQDEKWYHLNSNGQMETGKVEVSNIIYDFGQDGIMKEEKN</sequence>
<feature type="repeat" description="Cell wall-binding" evidence="3">
    <location>
        <begin position="309"/>
        <end position="328"/>
    </location>
</feature>
<accession>A0A371IWZ6</accession>
<feature type="signal peptide" evidence="4">
    <location>
        <begin position="1"/>
        <end position="28"/>
    </location>
</feature>
<dbReference type="SUPFAM" id="SSF69360">
    <property type="entry name" value="Cell wall binding repeat"/>
    <property type="match status" value="1"/>
</dbReference>
<organism evidence="6 7">
    <name type="scientific">Romboutsia maritimum</name>
    <dbReference type="NCBI Taxonomy" id="2020948"/>
    <lineage>
        <taxon>Bacteria</taxon>
        <taxon>Bacillati</taxon>
        <taxon>Bacillota</taxon>
        <taxon>Clostridia</taxon>
        <taxon>Peptostreptococcales</taxon>
        <taxon>Peptostreptococcaceae</taxon>
        <taxon>Romboutsia</taxon>
    </lineage>
</organism>
<dbReference type="Gene3D" id="2.10.270.20">
    <property type="match status" value="1"/>
</dbReference>
<keyword evidence="2" id="KW-0378">Hydrolase</keyword>
<dbReference type="Proteomes" id="UP000243494">
    <property type="component" value="Unassembled WGS sequence"/>
</dbReference>